<organism evidence="6 7">
    <name type="scientific">Sedimenticola selenatireducens</name>
    <dbReference type="NCBI Taxonomy" id="191960"/>
    <lineage>
        <taxon>Bacteria</taxon>
        <taxon>Pseudomonadati</taxon>
        <taxon>Pseudomonadota</taxon>
        <taxon>Gammaproteobacteria</taxon>
        <taxon>Chromatiales</taxon>
        <taxon>Sedimenticolaceae</taxon>
        <taxon>Sedimenticola</taxon>
    </lineage>
</organism>
<dbReference type="EMBL" id="PKUN01000030">
    <property type="protein sequence ID" value="PLX59987.1"/>
    <property type="molecule type" value="Genomic_DNA"/>
</dbReference>
<name>A0A2N6CSC0_9GAMM</name>
<dbReference type="RefSeq" id="WP_273441000.1">
    <property type="nucleotide sequence ID" value="NZ_PKUN01000030.1"/>
</dbReference>
<dbReference type="GO" id="GO:0005737">
    <property type="term" value="C:cytoplasm"/>
    <property type="evidence" value="ECO:0007669"/>
    <property type="project" value="UniProtKB-SubCell"/>
</dbReference>
<comment type="subcellular location">
    <subcellularLocation>
        <location evidence="1">Cytoplasm</location>
    </subcellularLocation>
</comment>
<evidence type="ECO:0000313" key="7">
    <source>
        <dbReference type="Proteomes" id="UP000235015"/>
    </source>
</evidence>
<gene>
    <name evidence="6" type="ORF">C0630_19065</name>
</gene>
<feature type="domain" description="UspA" evidence="5">
    <location>
        <begin position="4"/>
        <end position="141"/>
    </location>
</feature>
<comment type="similarity">
    <text evidence="2">Belongs to the universal stress protein A family.</text>
</comment>
<evidence type="ECO:0000259" key="5">
    <source>
        <dbReference type="Pfam" id="PF00582"/>
    </source>
</evidence>
<reference evidence="6 7" key="1">
    <citation type="submission" date="2017-11" db="EMBL/GenBank/DDBJ databases">
        <title>Genome-resolved metagenomics identifies genetic mobility, metabolic interactions, and unexpected diversity in perchlorate-reducing communities.</title>
        <authorList>
            <person name="Barnum T.P."/>
            <person name="Figueroa I.A."/>
            <person name="Carlstrom C.I."/>
            <person name="Lucas L.N."/>
            <person name="Engelbrektson A.L."/>
            <person name="Coates J.D."/>
        </authorList>
    </citation>
    <scope>NUCLEOTIDE SEQUENCE [LARGE SCALE GENOMIC DNA]</scope>
    <source>
        <strain evidence="6">BM301</strain>
    </source>
</reference>
<dbReference type="Gene3D" id="3.40.50.12370">
    <property type="match status" value="1"/>
</dbReference>
<accession>A0A2N6CSC0</accession>
<dbReference type="AlphaFoldDB" id="A0A2N6CSC0"/>
<evidence type="ECO:0000256" key="1">
    <source>
        <dbReference type="ARBA" id="ARBA00004496"/>
    </source>
</evidence>
<dbReference type="Pfam" id="PF00582">
    <property type="entry name" value="Usp"/>
    <property type="match status" value="2"/>
</dbReference>
<protein>
    <submittedName>
        <fullName evidence="6">Universal stress protein</fullName>
    </submittedName>
</protein>
<dbReference type="SUPFAM" id="SSF52402">
    <property type="entry name" value="Adenine nucleotide alpha hydrolases-like"/>
    <property type="match status" value="2"/>
</dbReference>
<dbReference type="InterPro" id="IPR006016">
    <property type="entry name" value="UspA"/>
</dbReference>
<evidence type="ECO:0000256" key="3">
    <source>
        <dbReference type="ARBA" id="ARBA00022490"/>
    </source>
</evidence>
<evidence type="ECO:0000256" key="4">
    <source>
        <dbReference type="ARBA" id="ARBA00037131"/>
    </source>
</evidence>
<evidence type="ECO:0000313" key="6">
    <source>
        <dbReference type="EMBL" id="PLX59987.1"/>
    </source>
</evidence>
<dbReference type="CDD" id="cd00293">
    <property type="entry name" value="USP-like"/>
    <property type="match status" value="1"/>
</dbReference>
<sequence length="310" mass="34353">MNEIRNILLVVDGKYNTAALVGEVTTVATDAGSQVTLLSVLDTPPGHHTLTAESVDLHQWVEEDHLKQMKEIAAKLTQGGVQVTMKQCSGKPYQEIIREAVRGDYDLIIKPSEYESRVKNILFGGTDMQLFRMCPKPIWAFKPTSNTELRKIMVAVDLLTDDPEKTALADRVLQWGKHVSGLVGAPLDVVNIWDLYGETTLRGRSVSAYTVDRLAQKEEQKHRQWLDDALAKNGLVQEEVRIHFHKGDAEKLIPDIANTMETDLLVIGTVGRTGIPGFFIGNTADSVLRQISCSVLAIKPEGFLTPVKLD</sequence>
<dbReference type="Proteomes" id="UP000235015">
    <property type="component" value="Unassembled WGS sequence"/>
</dbReference>
<evidence type="ECO:0000256" key="2">
    <source>
        <dbReference type="ARBA" id="ARBA00008791"/>
    </source>
</evidence>
<dbReference type="PANTHER" id="PTHR47892">
    <property type="entry name" value="UNIVERSAL STRESS PROTEIN E"/>
    <property type="match status" value="1"/>
</dbReference>
<comment type="caution">
    <text evidence="6">The sequence shown here is derived from an EMBL/GenBank/DDBJ whole genome shotgun (WGS) entry which is preliminary data.</text>
</comment>
<dbReference type="STRING" id="1111735.GCA_000428045_02287"/>
<comment type="function">
    <text evidence="4">Required for resistance to DNA-damaging agents.</text>
</comment>
<feature type="domain" description="UspA" evidence="5">
    <location>
        <begin position="150"/>
        <end position="299"/>
    </location>
</feature>
<keyword evidence="3" id="KW-0963">Cytoplasm</keyword>
<dbReference type="PANTHER" id="PTHR47892:SF1">
    <property type="entry name" value="UNIVERSAL STRESS PROTEIN E"/>
    <property type="match status" value="1"/>
</dbReference>
<proteinExistence type="inferred from homology"/>